<reference evidence="4" key="1">
    <citation type="submission" date="2023-02" db="EMBL/GenBank/DDBJ databases">
        <title>Mating type loci evolution in Malassezia.</title>
        <authorList>
            <person name="Coelho M.A."/>
        </authorList>
    </citation>
    <scope>NUCLEOTIDE SEQUENCE</scope>
    <source>
        <strain evidence="4">CBS 14136</strain>
    </source>
</reference>
<dbReference type="GO" id="GO:0016887">
    <property type="term" value="F:ATP hydrolysis activity"/>
    <property type="evidence" value="ECO:0007669"/>
    <property type="project" value="InterPro"/>
</dbReference>
<dbReference type="GO" id="GO:0051301">
    <property type="term" value="P:cell division"/>
    <property type="evidence" value="ECO:0007669"/>
    <property type="project" value="InterPro"/>
</dbReference>
<evidence type="ECO:0000259" key="3">
    <source>
        <dbReference type="Pfam" id="PF13401"/>
    </source>
</evidence>
<dbReference type="GO" id="GO:0005634">
    <property type="term" value="C:nucleus"/>
    <property type="evidence" value="ECO:0007669"/>
    <property type="project" value="TreeGrafter"/>
</dbReference>
<evidence type="ECO:0000256" key="2">
    <source>
        <dbReference type="SAM" id="MobiDB-lite"/>
    </source>
</evidence>
<gene>
    <name evidence="4" type="primary">CDC6</name>
    <name evidence="4" type="ORF">MPSI1_000243</name>
</gene>
<feature type="region of interest" description="Disordered" evidence="2">
    <location>
        <begin position="204"/>
        <end position="248"/>
    </location>
</feature>
<dbReference type="GO" id="GO:0033314">
    <property type="term" value="P:mitotic DNA replication checkpoint signaling"/>
    <property type="evidence" value="ECO:0007669"/>
    <property type="project" value="TreeGrafter"/>
</dbReference>
<organism evidence="4 5">
    <name type="scientific">Malassezia psittaci</name>
    <dbReference type="NCBI Taxonomy" id="1821823"/>
    <lineage>
        <taxon>Eukaryota</taxon>
        <taxon>Fungi</taxon>
        <taxon>Dikarya</taxon>
        <taxon>Basidiomycota</taxon>
        <taxon>Ustilaginomycotina</taxon>
        <taxon>Malasseziomycetes</taxon>
        <taxon>Malasseziales</taxon>
        <taxon>Malasseziaceae</taxon>
        <taxon>Malassezia</taxon>
    </lineage>
</organism>
<feature type="region of interest" description="Disordered" evidence="2">
    <location>
        <begin position="109"/>
        <end position="189"/>
    </location>
</feature>
<evidence type="ECO:0000313" key="5">
    <source>
        <dbReference type="Proteomes" id="UP001214628"/>
    </source>
</evidence>
<dbReference type="SUPFAM" id="SSF52540">
    <property type="entry name" value="P-loop containing nucleoside triphosphate hydrolases"/>
    <property type="match status" value="1"/>
</dbReference>
<dbReference type="InterPro" id="IPR027417">
    <property type="entry name" value="P-loop_NTPase"/>
</dbReference>
<name>A0AAF0F6P6_9BASI</name>
<dbReference type="PANTHER" id="PTHR10763">
    <property type="entry name" value="CELL DIVISION CONTROL PROTEIN 6-RELATED"/>
    <property type="match status" value="1"/>
</dbReference>
<keyword evidence="5" id="KW-1185">Reference proteome</keyword>
<sequence>MGHRRAPLGAKQQLRINTYKKRSEPVKTRQQTRSTLGAKQAATPKEGKVSMKSSTKRPCPSVDNEDDPPRDHLPARIGGCAAQPAQVRRRLDDDKENVAPIRQITGSILRREQRLRQHPRTSYDSIAMRTRARARATEASEEPILAPNSSAAGLLHSESSSEHAIFSEQPETANGPKTSSTNPDPIISNAANKTTETLPARATAIHDQSTDSSSSQPSWPNDFIFPQTPTRKRPSLVATAPSPSCSSESDIFDAVSLESSSTSTTPGTTPRKTLCESSIYAQARSLLRDGSETPVIGRQNEREMLRQFLSRSLELDEGKASGCLIVSGMPGTGKTALVQDALKERAESTQTMLINCVGLAHPDQVASKILKDLGLSCSHDTAYNLQQLESELAKYCHKPLILVLDEMDHLLQTRVHHNLLYRLFCLPNRVALSARVALIGIANSLDLTERFVPLLASRGVQPTQMQFQPMGANEVVEVIQGRLQSLNSNPAHLPLFSSASLQLLARKLTATSGDLRRALDTCRQALDLIENEQKPCVQPSHIIRVLSHMAGNAQTARLRSLGIHAKLLLLAWVTIQDRIAASLPSESGSVDGSLRISELETTYNIMLHDDAGFVSPLETSELLDVLERLEAQGIVRIYSEATGGSAPQAFSKSGGSRSSGGRTRRVSPSGKRAAAKQLLGTNRRLVPTINRDNIVHSLTTLGNKPDEQHTSTTVEALRRLLRHAENRVMRTTLWQTHQPIRDQIRSEELGGGLGAVPTISL</sequence>
<feature type="region of interest" description="Disordered" evidence="2">
    <location>
        <begin position="644"/>
        <end position="672"/>
    </location>
</feature>
<dbReference type="Gene3D" id="1.10.8.60">
    <property type="match status" value="1"/>
</dbReference>
<dbReference type="CDD" id="cd00009">
    <property type="entry name" value="AAA"/>
    <property type="match status" value="1"/>
</dbReference>
<feature type="compositionally biased region" description="Low complexity" evidence="2">
    <location>
        <begin position="651"/>
        <end position="670"/>
    </location>
</feature>
<dbReference type="Gene3D" id="3.40.50.300">
    <property type="entry name" value="P-loop containing nucleotide triphosphate hydrolases"/>
    <property type="match status" value="1"/>
</dbReference>
<dbReference type="AlphaFoldDB" id="A0AAF0F6P6"/>
<feature type="domain" description="ORC1/DEAH AAA+ ATPase" evidence="3">
    <location>
        <begin position="321"/>
        <end position="428"/>
    </location>
</feature>
<dbReference type="GO" id="GO:0006270">
    <property type="term" value="P:DNA replication initiation"/>
    <property type="evidence" value="ECO:0007669"/>
    <property type="project" value="InterPro"/>
</dbReference>
<accession>A0AAF0F6P6</accession>
<dbReference type="PANTHER" id="PTHR10763:SF26">
    <property type="entry name" value="CELL DIVISION CONTROL PROTEIN 6 HOMOLOG"/>
    <property type="match status" value="1"/>
</dbReference>
<feature type="compositionally biased region" description="Polar residues" evidence="2">
    <location>
        <begin position="169"/>
        <end position="189"/>
    </location>
</feature>
<dbReference type="Pfam" id="PF13401">
    <property type="entry name" value="AAA_22"/>
    <property type="match status" value="1"/>
</dbReference>
<dbReference type="GO" id="GO:0003688">
    <property type="term" value="F:DNA replication origin binding"/>
    <property type="evidence" value="ECO:0007669"/>
    <property type="project" value="TreeGrafter"/>
</dbReference>
<dbReference type="Proteomes" id="UP001214628">
    <property type="component" value="Chromosome 1"/>
</dbReference>
<feature type="region of interest" description="Disordered" evidence="2">
    <location>
        <begin position="1"/>
        <end position="94"/>
    </location>
</feature>
<dbReference type="InterPro" id="IPR049945">
    <property type="entry name" value="AAA_22"/>
</dbReference>
<dbReference type="EMBL" id="CP118375">
    <property type="protein sequence ID" value="WFD41612.1"/>
    <property type="molecule type" value="Genomic_DNA"/>
</dbReference>
<evidence type="ECO:0000313" key="4">
    <source>
        <dbReference type="EMBL" id="WFD41612.1"/>
    </source>
</evidence>
<comment type="similarity">
    <text evidence="1">Belongs to the CDC6/cdc18 family.</text>
</comment>
<protein>
    <submittedName>
        <fullName evidence="4">AAA ATPase</fullName>
    </submittedName>
</protein>
<feature type="compositionally biased region" description="Polar residues" evidence="2">
    <location>
        <begin position="28"/>
        <end position="37"/>
    </location>
</feature>
<dbReference type="InterPro" id="IPR050311">
    <property type="entry name" value="ORC1/CDC6"/>
</dbReference>
<proteinExistence type="inferred from homology"/>
<evidence type="ECO:0000256" key="1">
    <source>
        <dbReference type="ARBA" id="ARBA00006184"/>
    </source>
</evidence>